<dbReference type="AlphaFoldDB" id="A0A7D9EAQ2"/>
<keyword evidence="3" id="KW-1185">Reference proteome</keyword>
<dbReference type="Pfam" id="PF05699">
    <property type="entry name" value="Dimer_Tnp_hAT"/>
    <property type="match status" value="1"/>
</dbReference>
<name>A0A7D9EAQ2_PARCT</name>
<evidence type="ECO:0000313" key="3">
    <source>
        <dbReference type="Proteomes" id="UP001152795"/>
    </source>
</evidence>
<protein>
    <submittedName>
        <fullName evidence="2">Zinc finger MYM-type 1-like</fullName>
    </submittedName>
</protein>
<reference evidence="2" key="1">
    <citation type="submission" date="2020-04" db="EMBL/GenBank/DDBJ databases">
        <authorList>
            <person name="Alioto T."/>
            <person name="Alioto T."/>
            <person name="Gomez Garrido J."/>
        </authorList>
    </citation>
    <scope>NUCLEOTIDE SEQUENCE</scope>
    <source>
        <strain evidence="2">A484AB</strain>
    </source>
</reference>
<sequence length="679" mass="77023">KFASDLKEKCHLLLSSSKEALTCEENVLKQTSEKSVEEESSIVTNDPAERIGVKLNESQKNFLIALGPCQPILESYPTNQTIAKSKQNSFTSKCLFGEGSGTSCSWTKDGANRWDKMKGRGKSKQGKLVQHFTSAAHKASVDRFDIFSKRSHHVDVALSNARKQLLAQEERERLHNREVIKVILDCCRYLSRQALAFRGGDDDLNGNFRQLVNLLSRWIPFLKTWLTTVHLRPNRVTYLSGKSQNELINLLAVEVRNILTEQIRSSAVYAVLADTTPDVAHADQISLIIRYADAEFRIQERLLKISEISSKTGDGFSQKVLAMCYDTTASMSGVYNGAQAKLSEHLERKIPYITCLGHKTNLCVEHSCKSSVMIEEFFTTLQELYNFLTKSTSRFGKLKSKIESLQEGLIMKNLSQTRWIGRAESIKAVWVSYETVIGTLHDIHECDETDGDAKKTATNLLDKLKSFEFYVSLLFMKNVLYKAKIVVMEVQEIEQDILAGVEVLQQTRNEMLRMREDDALLWRELYQQQPRNASPMESMWTNLPNCSKQEVENLCAAFPQDFKDPDAMCAEIKLISSDIEKSGAKNLKEAAKCVLGKQQFYPNLTKAYQLALTIPVSVASNERSFSKLKLVKSYLRSTMKENRLDDLMILSSSVDILDELELDKVANSWSLYKSRMIKI</sequence>
<dbReference type="PANTHER" id="PTHR45749">
    <property type="match status" value="1"/>
</dbReference>
<evidence type="ECO:0000313" key="2">
    <source>
        <dbReference type="EMBL" id="CAB4005880.1"/>
    </source>
</evidence>
<dbReference type="GO" id="GO:0046983">
    <property type="term" value="F:protein dimerization activity"/>
    <property type="evidence" value="ECO:0007669"/>
    <property type="project" value="InterPro"/>
</dbReference>
<evidence type="ECO:0000259" key="1">
    <source>
        <dbReference type="Pfam" id="PF05699"/>
    </source>
</evidence>
<dbReference type="PANTHER" id="PTHR45749:SF21">
    <property type="entry name" value="DUF4371 DOMAIN-CONTAINING PROTEIN"/>
    <property type="match status" value="1"/>
</dbReference>
<dbReference type="EMBL" id="CACRXK020005341">
    <property type="protein sequence ID" value="CAB4005880.1"/>
    <property type="molecule type" value="Genomic_DNA"/>
</dbReference>
<organism evidence="2 3">
    <name type="scientific">Paramuricea clavata</name>
    <name type="common">Red gorgonian</name>
    <name type="synonym">Violescent sea-whip</name>
    <dbReference type="NCBI Taxonomy" id="317549"/>
    <lineage>
        <taxon>Eukaryota</taxon>
        <taxon>Metazoa</taxon>
        <taxon>Cnidaria</taxon>
        <taxon>Anthozoa</taxon>
        <taxon>Octocorallia</taxon>
        <taxon>Malacalcyonacea</taxon>
        <taxon>Plexauridae</taxon>
        <taxon>Paramuricea</taxon>
    </lineage>
</organism>
<accession>A0A7D9EAQ2</accession>
<gene>
    <name evidence="2" type="ORF">PACLA_8A051998</name>
</gene>
<proteinExistence type="predicted"/>
<dbReference type="SUPFAM" id="SSF53098">
    <property type="entry name" value="Ribonuclease H-like"/>
    <property type="match status" value="1"/>
</dbReference>
<dbReference type="Proteomes" id="UP001152795">
    <property type="component" value="Unassembled WGS sequence"/>
</dbReference>
<dbReference type="InterPro" id="IPR008906">
    <property type="entry name" value="HATC_C_dom"/>
</dbReference>
<feature type="non-terminal residue" evidence="2">
    <location>
        <position position="1"/>
    </location>
</feature>
<dbReference type="InterPro" id="IPR012337">
    <property type="entry name" value="RNaseH-like_sf"/>
</dbReference>
<dbReference type="OrthoDB" id="8045002at2759"/>
<comment type="caution">
    <text evidence="2">The sequence shown here is derived from an EMBL/GenBank/DDBJ whole genome shotgun (WGS) entry which is preliminary data.</text>
</comment>
<feature type="domain" description="HAT C-terminal dimerisation" evidence="1">
    <location>
        <begin position="597"/>
        <end position="651"/>
    </location>
</feature>